<accession>A0A410MFX5</accession>
<dbReference type="SUPFAM" id="SSF53850">
    <property type="entry name" value="Periplasmic binding protein-like II"/>
    <property type="match status" value="1"/>
</dbReference>
<dbReference type="Gene3D" id="3.40.190.10">
    <property type="entry name" value="Periplasmic binding protein-like II"/>
    <property type="match status" value="2"/>
</dbReference>
<feature type="region of interest" description="Disordered" evidence="1">
    <location>
        <begin position="28"/>
        <end position="49"/>
    </location>
</feature>
<dbReference type="InterPro" id="IPR011852">
    <property type="entry name" value="TRAP_TAXI"/>
</dbReference>
<dbReference type="PANTHER" id="PTHR42941">
    <property type="entry name" value="SLL1037 PROTEIN"/>
    <property type="match status" value="1"/>
</dbReference>
<dbReference type="Pfam" id="PF16868">
    <property type="entry name" value="NMT1_3"/>
    <property type="match status" value="1"/>
</dbReference>
<evidence type="ECO:0000313" key="4">
    <source>
        <dbReference type="Proteomes" id="UP000287756"/>
    </source>
</evidence>
<evidence type="ECO:0000256" key="2">
    <source>
        <dbReference type="SAM" id="SignalP"/>
    </source>
</evidence>
<organism evidence="3 4">
    <name type="scientific">Halobacillus litoralis</name>
    <dbReference type="NCBI Taxonomy" id="45668"/>
    <lineage>
        <taxon>Bacteria</taxon>
        <taxon>Bacillati</taxon>
        <taxon>Bacillota</taxon>
        <taxon>Bacilli</taxon>
        <taxon>Bacillales</taxon>
        <taxon>Bacillaceae</taxon>
        <taxon>Halobacillus</taxon>
    </lineage>
</organism>
<feature type="chain" id="PRO_5038556364" evidence="2">
    <location>
        <begin position="24"/>
        <end position="341"/>
    </location>
</feature>
<dbReference type="Proteomes" id="UP000287756">
    <property type="component" value="Chromosome"/>
</dbReference>
<dbReference type="KEGG" id="hli:HLI_15785"/>
<evidence type="ECO:0000313" key="3">
    <source>
        <dbReference type="EMBL" id="QAS53556.1"/>
    </source>
</evidence>
<dbReference type="OrthoDB" id="9776669at2"/>
<dbReference type="CDD" id="cd13520">
    <property type="entry name" value="PBP2_TAXI_TRAP"/>
    <property type="match status" value="1"/>
</dbReference>
<keyword evidence="2" id="KW-0732">Signal</keyword>
<dbReference type="PROSITE" id="PS51257">
    <property type="entry name" value="PROKAR_LIPOPROTEIN"/>
    <property type="match status" value="1"/>
</dbReference>
<sequence>MFLKKYSLFTFVILLAVSMLLSACGESGTNNSSNGDSEGGGGEGEEMTNLTMGTGSVGGVYYPLGGEMANLWKDMIEVEGFDVSSVESGASVENIAKIQSGDFQLGIAQNTTMLNAVEGAGEFEGKDVGNVGVIGSLYPEALQVVTLDSTGIESIEDLKGKRVAVGPPGGATREAAEMVLSAYGIEEGDYEAYEEGFGDAKSKLQNNTIDASFAVVGVPSSTTDELDAATGEVKFLNIEGEALEKVVADSQYEAYTVEPGTYEWQDEPVQTITAMALLLGSTSQVSEDLAYELTKTLYENSGEMSIAQAKLITSDSALTGAQDLPLHPGTKKYFEEEGILE</sequence>
<feature type="signal peptide" evidence="2">
    <location>
        <begin position="1"/>
        <end position="23"/>
    </location>
</feature>
<proteinExistence type="predicted"/>
<gene>
    <name evidence="3" type="ORF">HLI_15785</name>
</gene>
<dbReference type="NCBIfam" id="TIGR02122">
    <property type="entry name" value="TRAP_TAXI"/>
    <property type="match status" value="1"/>
</dbReference>
<evidence type="ECO:0000256" key="1">
    <source>
        <dbReference type="SAM" id="MobiDB-lite"/>
    </source>
</evidence>
<dbReference type="PANTHER" id="PTHR42941:SF1">
    <property type="entry name" value="SLL1037 PROTEIN"/>
    <property type="match status" value="1"/>
</dbReference>
<reference evidence="3 4" key="1">
    <citation type="submission" date="2018-01" db="EMBL/GenBank/DDBJ databases">
        <title>The whole genome sequencing and assembly of Halobacillus litoralis ERB031 strain.</title>
        <authorList>
            <person name="Lee S.-J."/>
            <person name="Park M.-K."/>
            <person name="Kim J.-Y."/>
            <person name="Lee Y.-J."/>
            <person name="Yi H."/>
            <person name="Bahn Y.-S."/>
            <person name="Kim J.F."/>
            <person name="Lee D.-W."/>
        </authorList>
    </citation>
    <scope>NUCLEOTIDE SEQUENCE [LARGE SCALE GENOMIC DNA]</scope>
    <source>
        <strain evidence="3 4">ERB 031</strain>
    </source>
</reference>
<name>A0A410MFX5_9BACI</name>
<dbReference type="EMBL" id="CP026118">
    <property type="protein sequence ID" value="QAS53556.1"/>
    <property type="molecule type" value="Genomic_DNA"/>
</dbReference>
<protein>
    <submittedName>
        <fullName evidence="3">TRAP transporter substrate-binding protein</fullName>
    </submittedName>
</protein>
<dbReference type="AlphaFoldDB" id="A0A410MFX5"/>